<dbReference type="PROSITE" id="PS51898">
    <property type="entry name" value="TYR_RECOMBINASE"/>
    <property type="match status" value="1"/>
</dbReference>
<dbReference type="InterPro" id="IPR002104">
    <property type="entry name" value="Integrase_catalytic"/>
</dbReference>
<feature type="domain" description="Core-binding (CB)" evidence="7">
    <location>
        <begin position="99"/>
        <end position="180"/>
    </location>
</feature>
<sequence length="404" mass="45061">MPLSDLFIRHAVYQGTPSGDKYPDLYGMYLLVTRTGKYWRLNYRHAGKQKTLALGVYPRVSLAQARRKAEDARKALAEGIDPNAVKRAQKAEQRSAALNTFDKLARQWLLTIQRNGSASTQKKVGNWLEGDVIPYLGKMPLNTIRPRDVLRVVQRVEARGAIDSAHRIKQLCGQVLRFGVAMDLVERDVTADLKGALTPVPRTHYPALTEPGDVAPLLRAIHGYHGHVAAVAALKLAPMLFVRPGELRAAEWSEIHLDAAEWRIPARKMKMQLEHLVPLPTQAVAILRALQPVTGEGRYVFPGLRSGQRCMSENTINAALRSLGYAKEVMTGHGFRAMARTILDEVLQERVDLIEHQLAHSVIDPNGRAYNRTAHLPARRAMMQRWADYLDALRDGVATPPAQA</sequence>
<dbReference type="InterPro" id="IPR044068">
    <property type="entry name" value="CB"/>
</dbReference>
<protein>
    <submittedName>
        <fullName evidence="8">Integrase</fullName>
    </submittedName>
</protein>
<evidence type="ECO:0000256" key="4">
    <source>
        <dbReference type="ARBA" id="ARBA00023172"/>
    </source>
</evidence>
<dbReference type="SUPFAM" id="SSF56349">
    <property type="entry name" value="DNA breaking-rejoining enzymes"/>
    <property type="match status" value="1"/>
</dbReference>
<dbReference type="PANTHER" id="PTHR30629:SF2">
    <property type="entry name" value="PROPHAGE INTEGRASE INTS-RELATED"/>
    <property type="match status" value="1"/>
</dbReference>
<keyword evidence="2" id="KW-0229">DNA integration</keyword>
<dbReference type="GO" id="GO:0006310">
    <property type="term" value="P:DNA recombination"/>
    <property type="evidence" value="ECO:0007669"/>
    <property type="project" value="UniProtKB-KW"/>
</dbReference>
<evidence type="ECO:0000256" key="3">
    <source>
        <dbReference type="ARBA" id="ARBA00023125"/>
    </source>
</evidence>
<dbReference type="CDD" id="cd00801">
    <property type="entry name" value="INT_P4_C"/>
    <property type="match status" value="1"/>
</dbReference>
<gene>
    <name evidence="8" type="ORF">AKG95_02765</name>
</gene>
<evidence type="ECO:0000259" key="6">
    <source>
        <dbReference type="PROSITE" id="PS51898"/>
    </source>
</evidence>
<keyword evidence="3 5" id="KW-0238">DNA-binding</keyword>
<evidence type="ECO:0000256" key="1">
    <source>
        <dbReference type="ARBA" id="ARBA00008857"/>
    </source>
</evidence>
<dbReference type="Pfam" id="PF13356">
    <property type="entry name" value="Arm-DNA-bind_3"/>
    <property type="match status" value="1"/>
</dbReference>
<dbReference type="Pfam" id="PF22022">
    <property type="entry name" value="Phage_int_M"/>
    <property type="match status" value="1"/>
</dbReference>
<dbReference type="GO" id="GO:0003677">
    <property type="term" value="F:DNA binding"/>
    <property type="evidence" value="ECO:0007669"/>
    <property type="project" value="UniProtKB-UniRule"/>
</dbReference>
<dbReference type="InterPro" id="IPR025166">
    <property type="entry name" value="Integrase_DNA_bind_dom"/>
</dbReference>
<dbReference type="InterPro" id="IPR050808">
    <property type="entry name" value="Phage_Integrase"/>
</dbReference>
<dbReference type="Gene3D" id="1.10.150.130">
    <property type="match status" value="1"/>
</dbReference>
<dbReference type="Gene3D" id="3.30.160.390">
    <property type="entry name" value="Integrase, DNA-binding domain"/>
    <property type="match status" value="1"/>
</dbReference>
<comment type="similarity">
    <text evidence="1">Belongs to the 'phage' integrase family.</text>
</comment>
<dbReference type="RefSeq" id="WP_071075383.1">
    <property type="nucleotide sequence ID" value="NZ_LFKP01000003.1"/>
</dbReference>
<proteinExistence type="inferred from homology"/>
<dbReference type="PANTHER" id="PTHR30629">
    <property type="entry name" value="PROPHAGE INTEGRASE"/>
    <property type="match status" value="1"/>
</dbReference>
<dbReference type="InterPro" id="IPR053876">
    <property type="entry name" value="Phage_int_M"/>
</dbReference>
<dbReference type="InterPro" id="IPR011010">
    <property type="entry name" value="DNA_brk_join_enz"/>
</dbReference>
<evidence type="ECO:0000259" key="7">
    <source>
        <dbReference type="PROSITE" id="PS51900"/>
    </source>
</evidence>
<dbReference type="GO" id="GO:0015074">
    <property type="term" value="P:DNA integration"/>
    <property type="evidence" value="ECO:0007669"/>
    <property type="project" value="UniProtKB-KW"/>
</dbReference>
<dbReference type="EMBL" id="LFKP01000003">
    <property type="protein sequence ID" value="OHV98195.1"/>
    <property type="molecule type" value="Genomic_DNA"/>
</dbReference>
<evidence type="ECO:0000313" key="8">
    <source>
        <dbReference type="EMBL" id="OHV98195.1"/>
    </source>
</evidence>
<dbReference type="Pfam" id="PF00589">
    <property type="entry name" value="Phage_integrase"/>
    <property type="match status" value="1"/>
</dbReference>
<feature type="domain" description="Tyr recombinase" evidence="6">
    <location>
        <begin position="203"/>
        <end position="388"/>
    </location>
</feature>
<comment type="caution">
    <text evidence="8">The sequence shown here is derived from an EMBL/GenBank/DDBJ whole genome shotgun (WGS) entry which is preliminary data.</text>
</comment>
<evidence type="ECO:0000256" key="2">
    <source>
        <dbReference type="ARBA" id="ARBA00022908"/>
    </source>
</evidence>
<accession>A0A1S1UCM0</accession>
<dbReference type="InterPro" id="IPR013762">
    <property type="entry name" value="Integrase-like_cat_sf"/>
</dbReference>
<dbReference type="Proteomes" id="UP000179840">
    <property type="component" value="Unassembled WGS sequence"/>
</dbReference>
<keyword evidence="4" id="KW-0233">DNA recombination</keyword>
<evidence type="ECO:0000313" key="9">
    <source>
        <dbReference type="Proteomes" id="UP000179840"/>
    </source>
</evidence>
<reference evidence="8 9" key="1">
    <citation type="submission" date="2015-06" db="EMBL/GenBank/DDBJ databases">
        <title>Draft genome sequencing of a biphenyl-degrading bacterium, Janthinobacterium lividum MEG1.</title>
        <authorList>
            <person name="Shimodaira J."/>
            <person name="Hatta T."/>
        </authorList>
    </citation>
    <scope>NUCLEOTIDE SEQUENCE [LARGE SCALE GENOMIC DNA]</scope>
    <source>
        <strain evidence="8 9">MEG1</strain>
    </source>
</reference>
<dbReference type="InterPro" id="IPR038488">
    <property type="entry name" value="Integrase_DNA-bd_sf"/>
</dbReference>
<name>A0A1S1UCM0_9BURK</name>
<organism evidence="8 9">
    <name type="scientific">Janthinobacterium lividum</name>
    <dbReference type="NCBI Taxonomy" id="29581"/>
    <lineage>
        <taxon>Bacteria</taxon>
        <taxon>Pseudomonadati</taxon>
        <taxon>Pseudomonadota</taxon>
        <taxon>Betaproteobacteria</taxon>
        <taxon>Burkholderiales</taxon>
        <taxon>Oxalobacteraceae</taxon>
        <taxon>Janthinobacterium</taxon>
    </lineage>
</organism>
<dbReference type="PROSITE" id="PS51900">
    <property type="entry name" value="CB"/>
    <property type="match status" value="1"/>
</dbReference>
<dbReference type="Gene3D" id="1.10.443.10">
    <property type="entry name" value="Intergrase catalytic core"/>
    <property type="match status" value="1"/>
</dbReference>
<dbReference type="AlphaFoldDB" id="A0A1S1UCM0"/>
<dbReference type="InterPro" id="IPR010998">
    <property type="entry name" value="Integrase_recombinase_N"/>
</dbReference>
<evidence type="ECO:0000256" key="5">
    <source>
        <dbReference type="PROSITE-ProRule" id="PRU01248"/>
    </source>
</evidence>